<protein>
    <submittedName>
        <fullName evidence="2">Pyrroline-5-carboxylate reductase dimerization domain-containing protein</fullName>
    </submittedName>
</protein>
<evidence type="ECO:0000259" key="1">
    <source>
        <dbReference type="Pfam" id="PF14748"/>
    </source>
</evidence>
<dbReference type="Proteomes" id="UP001597176">
    <property type="component" value="Unassembled WGS sequence"/>
</dbReference>
<evidence type="ECO:0000313" key="2">
    <source>
        <dbReference type="EMBL" id="MFD1300740.1"/>
    </source>
</evidence>
<name>A0ABW3WV63_9HYPH</name>
<dbReference type="RefSeq" id="WP_379039807.1">
    <property type="nucleotide sequence ID" value="NZ_JBHTND010000004.1"/>
</dbReference>
<dbReference type="SUPFAM" id="SSF48179">
    <property type="entry name" value="6-phosphogluconate dehydrogenase C-terminal domain-like"/>
    <property type="match status" value="1"/>
</dbReference>
<accession>A0ABW3WV63</accession>
<keyword evidence="3" id="KW-1185">Reference proteome</keyword>
<feature type="non-terminal residue" evidence="2">
    <location>
        <position position="1"/>
    </location>
</feature>
<dbReference type="EMBL" id="JBHTND010000004">
    <property type="protein sequence ID" value="MFD1300740.1"/>
    <property type="molecule type" value="Genomic_DNA"/>
</dbReference>
<dbReference type="Pfam" id="PF14748">
    <property type="entry name" value="P5CR_dimer"/>
    <property type="match status" value="1"/>
</dbReference>
<dbReference type="Gene3D" id="1.10.3730.10">
    <property type="entry name" value="ProC C-terminal domain-like"/>
    <property type="match status" value="1"/>
</dbReference>
<evidence type="ECO:0000313" key="3">
    <source>
        <dbReference type="Proteomes" id="UP001597176"/>
    </source>
</evidence>
<sequence>PGGTTAAALAVLMREGGVPDLMREAVAAAKRRAGELAG</sequence>
<organism evidence="2 3">
    <name type="scientific">Methylobacterium marchantiae</name>
    <dbReference type="NCBI Taxonomy" id="600331"/>
    <lineage>
        <taxon>Bacteria</taxon>
        <taxon>Pseudomonadati</taxon>
        <taxon>Pseudomonadota</taxon>
        <taxon>Alphaproteobacteria</taxon>
        <taxon>Hyphomicrobiales</taxon>
        <taxon>Methylobacteriaceae</taxon>
        <taxon>Methylobacterium</taxon>
    </lineage>
</organism>
<proteinExistence type="predicted"/>
<feature type="domain" description="Pyrroline-5-carboxylate reductase dimerisation" evidence="1">
    <location>
        <begin position="1"/>
        <end position="36"/>
    </location>
</feature>
<dbReference type="InterPro" id="IPR008927">
    <property type="entry name" value="6-PGluconate_DH-like_C_sf"/>
</dbReference>
<gene>
    <name evidence="2" type="ORF">ACFQ4G_03960</name>
</gene>
<reference evidence="3" key="1">
    <citation type="journal article" date="2019" name="Int. J. Syst. Evol. Microbiol.">
        <title>The Global Catalogue of Microorganisms (GCM) 10K type strain sequencing project: providing services to taxonomists for standard genome sequencing and annotation.</title>
        <authorList>
            <consortium name="The Broad Institute Genomics Platform"/>
            <consortium name="The Broad Institute Genome Sequencing Center for Infectious Disease"/>
            <person name="Wu L."/>
            <person name="Ma J."/>
        </authorList>
    </citation>
    <scope>NUCLEOTIDE SEQUENCE [LARGE SCALE GENOMIC DNA]</scope>
    <source>
        <strain evidence="3">CCUG 56108</strain>
    </source>
</reference>
<dbReference type="InterPro" id="IPR029036">
    <property type="entry name" value="P5CR_dimer"/>
</dbReference>
<comment type="caution">
    <text evidence="2">The sequence shown here is derived from an EMBL/GenBank/DDBJ whole genome shotgun (WGS) entry which is preliminary data.</text>
</comment>